<dbReference type="Pfam" id="PF00248">
    <property type="entry name" value="Aldo_ket_red"/>
    <property type="match status" value="1"/>
</dbReference>
<dbReference type="PANTHER" id="PTHR43150:SF2">
    <property type="entry name" value="HYPERKINETIC, ISOFORM M"/>
    <property type="match status" value="1"/>
</dbReference>
<protein>
    <recommendedName>
        <fullName evidence="11">NADP-dependent oxidoreductase domain-containing protein</fullName>
    </recommendedName>
</protein>
<dbReference type="GO" id="GO:0005737">
    <property type="term" value="C:cytoplasm"/>
    <property type="evidence" value="ECO:0007669"/>
    <property type="project" value="UniProtKB-SubCell"/>
</dbReference>
<feature type="compositionally biased region" description="Low complexity" evidence="10">
    <location>
        <begin position="606"/>
        <end position="626"/>
    </location>
</feature>
<dbReference type="GO" id="GO:0016491">
    <property type="term" value="F:oxidoreductase activity"/>
    <property type="evidence" value="ECO:0007669"/>
    <property type="project" value="UniProtKB-KW"/>
</dbReference>
<evidence type="ECO:0000256" key="9">
    <source>
        <dbReference type="ARBA" id="ARBA00023065"/>
    </source>
</evidence>
<evidence type="ECO:0000256" key="7">
    <source>
        <dbReference type="ARBA" id="ARBA00022958"/>
    </source>
</evidence>
<dbReference type="NCBIfam" id="TIGR01293">
    <property type="entry name" value="Kv_beta"/>
    <property type="match status" value="1"/>
</dbReference>
<keyword evidence="4" id="KW-0963">Cytoplasm</keyword>
<dbReference type="InterPro" id="IPR005983">
    <property type="entry name" value="K_chnl_volt-dep_bsu_KCNAB"/>
</dbReference>
<keyword evidence="5" id="KW-0633">Potassium transport</keyword>
<dbReference type="AlphaFoldDB" id="A0A9J6CPL3"/>
<dbReference type="GO" id="GO:0005249">
    <property type="term" value="F:voltage-gated potassium channel activity"/>
    <property type="evidence" value="ECO:0007669"/>
    <property type="project" value="InterPro"/>
</dbReference>
<feature type="compositionally biased region" description="Low complexity" evidence="10">
    <location>
        <begin position="7"/>
        <end position="23"/>
    </location>
</feature>
<dbReference type="PANTHER" id="PTHR43150">
    <property type="entry name" value="HYPERKINETIC, ISOFORM M"/>
    <property type="match status" value="1"/>
</dbReference>
<dbReference type="InterPro" id="IPR036812">
    <property type="entry name" value="NAD(P)_OxRdtase_dom_sf"/>
</dbReference>
<proteinExistence type="inferred from homology"/>
<dbReference type="Proteomes" id="UP001107558">
    <property type="component" value="Chromosome 1"/>
</dbReference>
<evidence type="ECO:0000256" key="8">
    <source>
        <dbReference type="ARBA" id="ARBA00023002"/>
    </source>
</evidence>
<keyword evidence="9" id="KW-0406">Ion transport</keyword>
<comment type="caution">
    <text evidence="12">The sequence shown here is derived from an EMBL/GenBank/DDBJ whole genome shotgun (WGS) entry which is preliminary data.</text>
</comment>
<feature type="domain" description="NADP-dependent oxidoreductase" evidence="11">
    <location>
        <begin position="91"/>
        <end position="398"/>
    </location>
</feature>
<comment type="similarity">
    <text evidence="2">Belongs to the shaker potassium channel beta subunit family.</text>
</comment>
<feature type="compositionally biased region" description="Low complexity" evidence="10">
    <location>
        <begin position="703"/>
        <end position="717"/>
    </location>
</feature>
<evidence type="ECO:0000256" key="3">
    <source>
        <dbReference type="ARBA" id="ARBA00022448"/>
    </source>
</evidence>
<feature type="compositionally biased region" description="Basic and acidic residues" evidence="10">
    <location>
        <begin position="678"/>
        <end position="702"/>
    </location>
</feature>
<feature type="region of interest" description="Disordered" evidence="10">
    <location>
        <begin position="677"/>
        <end position="727"/>
    </location>
</feature>
<sequence>MCSIATSGNDNNNNNNTSISNNNENDKNSVTIYRCPIASLDCMEEFAGQTHIDYGHPYSYGINSSIRPTSTPTPGLRYKNLGKSGLRCSNVGLGTWSIFSPQVSSEQAESIIKLASDNGINLFDLSEAHSGIRAEIEMGKIIQKYNWKRTTYIIVTKIYWSTKSEERGLSRKHIIESVKASLQRLQIDYIDIILIHKADQMCPMEEMIRAMNYIINQGYCLYWGTAKWSHVEIMEAYSNCRQFNCVTPIVEQAEYHMFCREKAELHLPELYNKIGVGFMAWSAMSLSISENNERLMFTTKGSLKNKSQSYSWTEDDLNKEDRMDESRRHYEKIRELGMLAEKLGCSLTQLSIAWSLKHEPVQCLLIGAVSVEQLHLHLQALQLLPRLSPPVMLEIERILDNKPVRPLPISTLALSQGPPSIISGVNYSGVESPKDESQQLTSSSALNTKESIRDYKTITSSTSTNFNKIEAHLERGDSAGNENDSPTNDDKKGKIKRNSSLISLKSINQNLKAMLKITRNDTSSSSDAEVGEINKKKQQPPQLLNPPLISAPSLRIDDVEFDETKMLLNYPQSPQRYPSSSASVTPAVTPTTSTTPLLQYHEYVPRSVSPSPYLSISPSPRRSSTSDILNKKPSSGNASGANVVVDSSSRKSLHSGSHSGSGSALVVVDPNLLNVSATRERRPSTSELLRKARERKGSEGKLGRSISSGSSIARCGGNRNRRLSMAF</sequence>
<evidence type="ECO:0000256" key="6">
    <source>
        <dbReference type="ARBA" id="ARBA00022857"/>
    </source>
</evidence>
<reference evidence="12" key="1">
    <citation type="submission" date="2021-03" db="EMBL/GenBank/DDBJ databases">
        <title>Chromosome level genome of the anhydrobiotic midge Polypedilum vanderplanki.</title>
        <authorList>
            <person name="Yoshida Y."/>
            <person name="Kikawada T."/>
            <person name="Gusev O."/>
        </authorList>
    </citation>
    <scope>NUCLEOTIDE SEQUENCE</scope>
    <source>
        <strain evidence="12">NIAS01</strain>
        <tissue evidence="12">Whole body or cell culture</tissue>
    </source>
</reference>
<feature type="region of interest" description="Disordered" evidence="10">
    <location>
        <begin position="570"/>
        <end position="664"/>
    </location>
</feature>
<dbReference type="EMBL" id="JADBJN010000001">
    <property type="protein sequence ID" value="KAG5683925.1"/>
    <property type="molecule type" value="Genomic_DNA"/>
</dbReference>
<dbReference type="GO" id="GO:0015459">
    <property type="term" value="F:potassium channel regulator activity"/>
    <property type="evidence" value="ECO:0007669"/>
    <property type="project" value="TreeGrafter"/>
</dbReference>
<organism evidence="12 13">
    <name type="scientific">Polypedilum vanderplanki</name>
    <name type="common">Sleeping chironomid midge</name>
    <dbReference type="NCBI Taxonomy" id="319348"/>
    <lineage>
        <taxon>Eukaryota</taxon>
        <taxon>Metazoa</taxon>
        <taxon>Ecdysozoa</taxon>
        <taxon>Arthropoda</taxon>
        <taxon>Hexapoda</taxon>
        <taxon>Insecta</taxon>
        <taxon>Pterygota</taxon>
        <taxon>Neoptera</taxon>
        <taxon>Endopterygota</taxon>
        <taxon>Diptera</taxon>
        <taxon>Nematocera</taxon>
        <taxon>Chironomoidea</taxon>
        <taxon>Chironomidae</taxon>
        <taxon>Chironominae</taxon>
        <taxon>Polypedilum</taxon>
        <taxon>Polypedilum</taxon>
    </lineage>
</organism>
<keyword evidence="8" id="KW-0560">Oxidoreductase</keyword>
<dbReference type="SUPFAM" id="SSF51430">
    <property type="entry name" value="NAD(P)-linked oxidoreductase"/>
    <property type="match status" value="1"/>
</dbReference>
<keyword evidence="6" id="KW-0521">NADP</keyword>
<keyword evidence="7" id="KW-0630">Potassium</keyword>
<accession>A0A9J6CPL3</accession>
<evidence type="ECO:0000256" key="10">
    <source>
        <dbReference type="SAM" id="MobiDB-lite"/>
    </source>
</evidence>
<feature type="compositionally biased region" description="Low complexity" evidence="10">
    <location>
        <begin position="570"/>
        <end position="596"/>
    </location>
</feature>
<gene>
    <name evidence="12" type="ORF">PVAND_013183</name>
</gene>
<dbReference type="OrthoDB" id="1720422at2759"/>
<evidence type="ECO:0000313" key="12">
    <source>
        <dbReference type="EMBL" id="KAG5683925.1"/>
    </source>
</evidence>
<evidence type="ECO:0000256" key="4">
    <source>
        <dbReference type="ARBA" id="ARBA00022490"/>
    </source>
</evidence>
<evidence type="ECO:0000313" key="13">
    <source>
        <dbReference type="Proteomes" id="UP001107558"/>
    </source>
</evidence>
<feature type="region of interest" description="Disordered" evidence="10">
    <location>
        <begin position="473"/>
        <end position="497"/>
    </location>
</feature>
<dbReference type="Gene3D" id="3.20.20.100">
    <property type="entry name" value="NADP-dependent oxidoreductase domain"/>
    <property type="match status" value="1"/>
</dbReference>
<dbReference type="InterPro" id="IPR023210">
    <property type="entry name" value="NADP_OxRdtase_dom"/>
</dbReference>
<keyword evidence="13" id="KW-1185">Reference proteome</keyword>
<feature type="region of interest" description="Disordered" evidence="10">
    <location>
        <begin position="425"/>
        <end position="446"/>
    </location>
</feature>
<keyword evidence="3" id="KW-0813">Transport</keyword>
<evidence type="ECO:0000256" key="1">
    <source>
        <dbReference type="ARBA" id="ARBA00004496"/>
    </source>
</evidence>
<feature type="region of interest" description="Disordered" evidence="10">
    <location>
        <begin position="519"/>
        <end position="549"/>
    </location>
</feature>
<feature type="region of interest" description="Disordered" evidence="10">
    <location>
        <begin position="1"/>
        <end position="25"/>
    </location>
</feature>
<feature type="compositionally biased region" description="Low complexity" evidence="10">
    <location>
        <begin position="539"/>
        <end position="548"/>
    </location>
</feature>
<feature type="compositionally biased region" description="Low complexity" evidence="10">
    <location>
        <begin position="654"/>
        <end position="663"/>
    </location>
</feature>
<dbReference type="GO" id="GO:0008076">
    <property type="term" value="C:voltage-gated potassium channel complex"/>
    <property type="evidence" value="ECO:0007669"/>
    <property type="project" value="TreeGrafter"/>
</dbReference>
<comment type="subcellular location">
    <subcellularLocation>
        <location evidence="1">Cytoplasm</location>
    </subcellularLocation>
</comment>
<evidence type="ECO:0000259" key="11">
    <source>
        <dbReference type="Pfam" id="PF00248"/>
    </source>
</evidence>
<dbReference type="GO" id="GO:0044325">
    <property type="term" value="F:transmembrane transporter binding"/>
    <property type="evidence" value="ECO:0007669"/>
    <property type="project" value="TreeGrafter"/>
</dbReference>
<name>A0A9J6CPL3_POLVA</name>
<evidence type="ECO:0000256" key="2">
    <source>
        <dbReference type="ARBA" id="ARBA00006515"/>
    </source>
</evidence>
<dbReference type="InterPro" id="IPR005399">
    <property type="entry name" value="K_chnl_volt-dep_bsu_KCNAB-rel"/>
</dbReference>
<dbReference type="PRINTS" id="PR01577">
    <property type="entry name" value="KCNABCHANNEL"/>
</dbReference>
<evidence type="ECO:0000256" key="5">
    <source>
        <dbReference type="ARBA" id="ARBA00022538"/>
    </source>
</evidence>
<dbReference type="GO" id="GO:1901379">
    <property type="term" value="P:regulation of potassium ion transmembrane transport"/>
    <property type="evidence" value="ECO:0007669"/>
    <property type="project" value="TreeGrafter"/>
</dbReference>